<name>A0A4U6BN84_9BRAD</name>
<evidence type="ECO:0000256" key="1">
    <source>
        <dbReference type="ARBA" id="ARBA00011051"/>
    </source>
</evidence>
<dbReference type="InterPro" id="IPR029068">
    <property type="entry name" value="Glyas_Bleomycin-R_OHBP_Dase"/>
</dbReference>
<dbReference type="OrthoDB" id="284897at2"/>
<dbReference type="EMBL" id="LBIA02000001">
    <property type="protein sequence ID" value="TKT71341.1"/>
    <property type="molecule type" value="Genomic_DNA"/>
</dbReference>
<feature type="domain" description="VOC" evidence="4">
    <location>
        <begin position="4"/>
        <end position="123"/>
    </location>
</feature>
<comment type="caution">
    <text evidence="5">The sequence shown here is derived from an EMBL/GenBank/DDBJ whole genome shotgun (WGS) entry which is preliminary data.</text>
</comment>
<dbReference type="InterPro" id="IPR004360">
    <property type="entry name" value="Glyas_Fos-R_dOase_dom"/>
</dbReference>
<dbReference type="InterPro" id="IPR000335">
    <property type="entry name" value="Bleomycin-R"/>
</dbReference>
<keyword evidence="6" id="KW-1185">Reference proteome</keyword>
<comment type="similarity">
    <text evidence="1">Belongs to the bleomycin resistance protein family.</text>
</comment>
<sequence length="132" mass="15413">MKLTALIPMLSVTDLKRSIAFYRDKLGFHVINVFGEPEPKWCMIGRDDIKIMLNEPPREEMETLPLHAKNFQVYYLYPDDIAALHAAWKDDHLAVTDLRVTAYGMKEFELRDPDGYWLWFGQESSDPPTVHE</sequence>
<gene>
    <name evidence="5" type="ORF">YH63_007905</name>
</gene>
<keyword evidence="3" id="KW-0046">Antibiotic resistance</keyword>
<reference evidence="5" key="1">
    <citation type="submission" date="2019-04" db="EMBL/GenBank/DDBJ databases">
        <title>Whole genome sequencing of cave bacteria.</title>
        <authorList>
            <person name="Gan H.M."/>
            <person name="Barton H."/>
            <person name="Savka M.A."/>
        </authorList>
    </citation>
    <scope>NUCLEOTIDE SEQUENCE [LARGE SCALE GENOMIC DNA]</scope>
    <source>
        <strain evidence="5">LC387</strain>
    </source>
</reference>
<dbReference type="Proteomes" id="UP000034832">
    <property type="component" value="Unassembled WGS sequence"/>
</dbReference>
<dbReference type="GO" id="GO:0046677">
    <property type="term" value="P:response to antibiotic"/>
    <property type="evidence" value="ECO:0007669"/>
    <property type="project" value="UniProtKB-KW"/>
</dbReference>
<evidence type="ECO:0000259" key="4">
    <source>
        <dbReference type="PROSITE" id="PS51819"/>
    </source>
</evidence>
<dbReference type="AlphaFoldDB" id="A0A4U6BN84"/>
<evidence type="ECO:0000256" key="3">
    <source>
        <dbReference type="ARBA" id="ARBA00023251"/>
    </source>
</evidence>
<dbReference type="InterPro" id="IPR037523">
    <property type="entry name" value="VOC_core"/>
</dbReference>
<dbReference type="STRING" id="211460.YH63_11060"/>
<dbReference type="Gene3D" id="3.10.180.10">
    <property type="entry name" value="2,3-Dihydroxybiphenyl 1,2-Dioxygenase, domain 1"/>
    <property type="match status" value="1"/>
</dbReference>
<accession>A0A4U6BN84</accession>
<evidence type="ECO:0000313" key="6">
    <source>
        <dbReference type="Proteomes" id="UP000034832"/>
    </source>
</evidence>
<dbReference type="CDD" id="cd08349">
    <property type="entry name" value="BLMA_like"/>
    <property type="match status" value="1"/>
</dbReference>
<dbReference type="PROSITE" id="PS51819">
    <property type="entry name" value="VOC"/>
    <property type="match status" value="1"/>
</dbReference>
<evidence type="ECO:0000256" key="2">
    <source>
        <dbReference type="ARBA" id="ARBA00021572"/>
    </source>
</evidence>
<organism evidence="5 6">
    <name type="scientific">Afipia massiliensis</name>
    <dbReference type="NCBI Taxonomy" id="211460"/>
    <lineage>
        <taxon>Bacteria</taxon>
        <taxon>Pseudomonadati</taxon>
        <taxon>Pseudomonadota</taxon>
        <taxon>Alphaproteobacteria</taxon>
        <taxon>Hyphomicrobiales</taxon>
        <taxon>Nitrobacteraceae</taxon>
        <taxon>Afipia</taxon>
    </lineage>
</organism>
<evidence type="ECO:0000313" key="5">
    <source>
        <dbReference type="EMBL" id="TKT71341.1"/>
    </source>
</evidence>
<dbReference type="RefSeq" id="WP_046828078.1">
    <property type="nucleotide sequence ID" value="NZ_LBIA02000001.1"/>
</dbReference>
<dbReference type="SUPFAM" id="SSF54593">
    <property type="entry name" value="Glyoxalase/Bleomycin resistance protein/Dihydroxybiphenyl dioxygenase"/>
    <property type="match status" value="1"/>
</dbReference>
<protein>
    <recommendedName>
        <fullName evidence="2">Bleomycin resistance protein</fullName>
    </recommendedName>
</protein>
<proteinExistence type="inferred from homology"/>
<dbReference type="Pfam" id="PF00903">
    <property type="entry name" value="Glyoxalase"/>
    <property type="match status" value="1"/>
</dbReference>